<reference evidence="2 4" key="1">
    <citation type="journal article" date="2020" name="Stud. Mycol.">
        <title>101 Dothideomycetes genomes: a test case for predicting lifestyles and emergence of pathogens.</title>
        <authorList>
            <person name="Haridas S."/>
            <person name="Albert R."/>
            <person name="Binder M."/>
            <person name="Bloem J."/>
            <person name="Labutti K."/>
            <person name="Salamov A."/>
            <person name="Andreopoulos B."/>
            <person name="Baker S."/>
            <person name="Barry K."/>
            <person name="Bills G."/>
            <person name="Bluhm B."/>
            <person name="Cannon C."/>
            <person name="Castanera R."/>
            <person name="Culley D."/>
            <person name="Daum C."/>
            <person name="Ezra D."/>
            <person name="Gonzalez J."/>
            <person name="Henrissat B."/>
            <person name="Kuo A."/>
            <person name="Liang C."/>
            <person name="Lipzen A."/>
            <person name="Lutzoni F."/>
            <person name="Magnuson J."/>
            <person name="Mondo S."/>
            <person name="Nolan M."/>
            <person name="Ohm R."/>
            <person name="Pangilinan J."/>
            <person name="Park H.-J."/>
            <person name="Ramirez L."/>
            <person name="Alfaro M."/>
            <person name="Sun H."/>
            <person name="Tritt A."/>
            <person name="Yoshinaga Y."/>
            <person name="Zwiers L.-H."/>
            <person name="Turgeon B."/>
            <person name="Goodwin S."/>
            <person name="Spatafora J."/>
            <person name="Crous P."/>
            <person name="Grigoriev I."/>
        </authorList>
    </citation>
    <scope>NUCLEOTIDE SEQUENCE</scope>
    <source>
        <strain evidence="2 4">CBS 304.34</strain>
    </source>
</reference>
<dbReference type="EMBL" id="MU003694">
    <property type="protein sequence ID" value="KAF2815163.1"/>
    <property type="molecule type" value="Genomic_DNA"/>
</dbReference>
<organism evidence="2">
    <name type="scientific">Mytilinidion resinicola</name>
    <dbReference type="NCBI Taxonomy" id="574789"/>
    <lineage>
        <taxon>Eukaryota</taxon>
        <taxon>Fungi</taxon>
        <taxon>Dikarya</taxon>
        <taxon>Ascomycota</taxon>
        <taxon>Pezizomycotina</taxon>
        <taxon>Dothideomycetes</taxon>
        <taxon>Pleosporomycetidae</taxon>
        <taxon>Mytilinidiales</taxon>
        <taxon>Mytilinidiaceae</taxon>
        <taxon>Mytilinidion</taxon>
    </lineage>
</organism>
<evidence type="ECO:0000256" key="1">
    <source>
        <dbReference type="SAM" id="MobiDB-lite"/>
    </source>
</evidence>
<evidence type="ECO:0000313" key="2">
    <source>
        <dbReference type="EMBL" id="KAF2815163.1"/>
    </source>
</evidence>
<dbReference type="RefSeq" id="XP_033582127.1">
    <property type="nucleotide sequence ID" value="XM_033713151.1"/>
</dbReference>
<keyword evidence="3" id="KW-1185">Reference proteome</keyword>
<sequence>MRLISTAIQKRETTALMQMYSGWSKPIPIDAPSPPKYASTNLSPTPPHPNPNKRKNA</sequence>
<evidence type="ECO:0000313" key="4">
    <source>
        <dbReference type="RefSeq" id="XP_033582127.1"/>
    </source>
</evidence>
<dbReference type="AlphaFoldDB" id="A0A6A6Z3B4"/>
<accession>A0A6A6Z3B4</accession>
<proteinExistence type="predicted"/>
<name>A0A6A6Z3B4_9PEZI</name>
<reference evidence="4" key="3">
    <citation type="submission" date="2025-04" db="UniProtKB">
        <authorList>
            <consortium name="RefSeq"/>
        </authorList>
    </citation>
    <scope>IDENTIFICATION</scope>
    <source>
        <strain evidence="4">CBS 304.34</strain>
    </source>
</reference>
<reference evidence="4" key="2">
    <citation type="submission" date="2020-04" db="EMBL/GenBank/DDBJ databases">
        <authorList>
            <consortium name="NCBI Genome Project"/>
        </authorList>
    </citation>
    <scope>NUCLEOTIDE SEQUENCE</scope>
    <source>
        <strain evidence="4">CBS 304.34</strain>
    </source>
</reference>
<protein>
    <submittedName>
        <fullName evidence="2 4">Uncharacterized protein</fullName>
    </submittedName>
</protein>
<dbReference type="GeneID" id="54454044"/>
<evidence type="ECO:0000313" key="3">
    <source>
        <dbReference type="Proteomes" id="UP000504636"/>
    </source>
</evidence>
<dbReference type="Proteomes" id="UP000504636">
    <property type="component" value="Unplaced"/>
</dbReference>
<gene>
    <name evidence="2 4" type="ORF">BDZ99DRAFT_191506</name>
</gene>
<feature type="region of interest" description="Disordered" evidence="1">
    <location>
        <begin position="24"/>
        <end position="57"/>
    </location>
</feature>